<dbReference type="InterPro" id="IPR010497">
    <property type="entry name" value="Epoxide_hydro_N"/>
</dbReference>
<keyword evidence="2" id="KW-0058">Aromatic hydrocarbons catabolism</keyword>
<dbReference type="Pfam" id="PF06441">
    <property type="entry name" value="EHN"/>
    <property type="match status" value="1"/>
</dbReference>
<dbReference type="PANTHER" id="PTHR21661">
    <property type="entry name" value="EPOXIDE HYDROLASE 1-RELATED"/>
    <property type="match status" value="1"/>
</dbReference>
<dbReference type="InterPro" id="IPR016292">
    <property type="entry name" value="Epoxide_hydrolase"/>
</dbReference>
<accession>A0ABW1KFV7</accession>
<gene>
    <name evidence="6" type="ORF">ACFP2T_31315</name>
</gene>
<evidence type="ECO:0000259" key="5">
    <source>
        <dbReference type="Pfam" id="PF06441"/>
    </source>
</evidence>
<sequence length="421" mass="46619">MSVSGRRDASLTGEDSRPDLDSTTRGLVASIDLAHLGVPPATPAVVSFTLNVPESVLDDLRRRLTAARLPDQETGTGWSQGMPLDRLRDLVEYWRRDYDWRRLEGELAGLGQFRTLIDGLGIHFLRVRSDHADAVPILLSHGWPGSVVEFLKSIGPLTDPTAHGGSAEDAFHVVIPSLPGFGLSDKPTAVGWHPSRIAKAWDGLMTRLGYDRYLAQGGNWGGIVTTRLGELRPPGLAGVHFTLPEFPIGAPPLEGKPTWEEETALAQMRSLDTGSAYAKQQSTRPQTIGYGLADSPAGQAAWIYEKFAEWTDTDHDPEQVLTRDELLDNITLYWLTNTATSAARIYWEYAAARTTTVKLDLPVGVSVFPREIVRIPRIWAERAFRNLVYFNDQVPAGGHFAAFEQPGIFTEEIRRFARQLR</sequence>
<dbReference type="SUPFAM" id="SSF53474">
    <property type="entry name" value="alpha/beta-Hydrolases"/>
    <property type="match status" value="1"/>
</dbReference>
<dbReference type="Proteomes" id="UP001596203">
    <property type="component" value="Unassembled WGS sequence"/>
</dbReference>
<dbReference type="EMBL" id="JBHSPR010000033">
    <property type="protein sequence ID" value="MFC6020650.1"/>
    <property type="molecule type" value="Genomic_DNA"/>
</dbReference>
<name>A0ABW1KFV7_9ACTN</name>
<organism evidence="6 7">
    <name type="scientific">Plantactinospora solaniradicis</name>
    <dbReference type="NCBI Taxonomy" id="1723736"/>
    <lineage>
        <taxon>Bacteria</taxon>
        <taxon>Bacillati</taxon>
        <taxon>Actinomycetota</taxon>
        <taxon>Actinomycetes</taxon>
        <taxon>Micromonosporales</taxon>
        <taxon>Micromonosporaceae</taxon>
        <taxon>Plantactinospora</taxon>
    </lineage>
</organism>
<evidence type="ECO:0000256" key="1">
    <source>
        <dbReference type="ARBA" id="ARBA00010088"/>
    </source>
</evidence>
<dbReference type="GO" id="GO:0016787">
    <property type="term" value="F:hydrolase activity"/>
    <property type="evidence" value="ECO:0007669"/>
    <property type="project" value="UniProtKB-KW"/>
</dbReference>
<feature type="domain" description="Epoxide hydrolase N-terminal" evidence="5">
    <location>
        <begin position="47"/>
        <end position="150"/>
    </location>
</feature>
<dbReference type="InterPro" id="IPR000639">
    <property type="entry name" value="Epox_hydrolase-like"/>
</dbReference>
<reference evidence="7" key="1">
    <citation type="journal article" date="2019" name="Int. J. Syst. Evol. Microbiol.">
        <title>The Global Catalogue of Microorganisms (GCM) 10K type strain sequencing project: providing services to taxonomists for standard genome sequencing and annotation.</title>
        <authorList>
            <consortium name="The Broad Institute Genomics Platform"/>
            <consortium name="The Broad Institute Genome Sequencing Center for Infectious Disease"/>
            <person name="Wu L."/>
            <person name="Ma J."/>
        </authorList>
    </citation>
    <scope>NUCLEOTIDE SEQUENCE [LARGE SCALE GENOMIC DNA]</scope>
    <source>
        <strain evidence="7">ZS-35-S2</strain>
    </source>
</reference>
<dbReference type="PRINTS" id="PR00412">
    <property type="entry name" value="EPOXHYDRLASE"/>
</dbReference>
<dbReference type="Gene3D" id="3.40.50.1820">
    <property type="entry name" value="alpha/beta hydrolase"/>
    <property type="match status" value="1"/>
</dbReference>
<evidence type="ECO:0000256" key="4">
    <source>
        <dbReference type="SAM" id="MobiDB-lite"/>
    </source>
</evidence>
<comment type="similarity">
    <text evidence="1">Belongs to the peptidase S33 family.</text>
</comment>
<comment type="caution">
    <text evidence="6">The sequence shown here is derived from an EMBL/GenBank/DDBJ whole genome shotgun (WGS) entry which is preliminary data.</text>
</comment>
<proteinExistence type="inferred from homology"/>
<evidence type="ECO:0000313" key="7">
    <source>
        <dbReference type="Proteomes" id="UP001596203"/>
    </source>
</evidence>
<evidence type="ECO:0000256" key="3">
    <source>
        <dbReference type="ARBA" id="ARBA00022801"/>
    </source>
</evidence>
<evidence type="ECO:0000256" key="2">
    <source>
        <dbReference type="ARBA" id="ARBA00022797"/>
    </source>
</evidence>
<dbReference type="PANTHER" id="PTHR21661:SF35">
    <property type="entry name" value="EPOXIDE HYDROLASE"/>
    <property type="match status" value="1"/>
</dbReference>
<feature type="region of interest" description="Disordered" evidence="4">
    <location>
        <begin position="1"/>
        <end position="22"/>
    </location>
</feature>
<keyword evidence="7" id="KW-1185">Reference proteome</keyword>
<dbReference type="PIRSF" id="PIRSF001112">
    <property type="entry name" value="Epoxide_hydrolase"/>
    <property type="match status" value="1"/>
</dbReference>
<protein>
    <submittedName>
        <fullName evidence="6">Epoxide hydrolase family protein</fullName>
        <ecNumber evidence="6">3.-.-.-</ecNumber>
    </submittedName>
</protein>
<dbReference type="RefSeq" id="WP_377428123.1">
    <property type="nucleotide sequence ID" value="NZ_JBHSPR010000033.1"/>
</dbReference>
<evidence type="ECO:0000313" key="6">
    <source>
        <dbReference type="EMBL" id="MFC6020650.1"/>
    </source>
</evidence>
<keyword evidence="3 6" id="KW-0378">Hydrolase</keyword>
<dbReference type="InterPro" id="IPR029058">
    <property type="entry name" value="AB_hydrolase_fold"/>
</dbReference>
<dbReference type="EC" id="3.-.-.-" evidence="6"/>